<evidence type="ECO:0000313" key="1">
    <source>
        <dbReference type="EMBL" id="CCV65192.1"/>
    </source>
</evidence>
<proteinExistence type="predicted"/>
<sequence>MAKKIRLSTKDEQSVFIGKVIDLPIKKESIKKMSITLFNDPEPCVIHESYSVSKLTEGLSEQQKKLKTRVKLTSLELDLSYLELVNLDDLYIEVVK</sequence>
<reference evidence="1 2" key="1">
    <citation type="journal article" date="2013" name="J. Mol. Microbiol. Biotechnol.">
        <title>Analysis of the Complete Genomes of Acholeplasma brassicae , A. palmae and A. laidlawii and Their Comparison to the Obligate Parasites from ' Candidatus Phytoplasma'.</title>
        <authorList>
            <person name="Kube M."/>
            <person name="Siewert C."/>
            <person name="Migdoll A.M."/>
            <person name="Duduk B."/>
            <person name="Holz S."/>
            <person name="Rabus R."/>
            <person name="Seemuller E."/>
            <person name="Mitrovic J."/>
            <person name="Muller I."/>
            <person name="Buttner C."/>
            <person name="Reinhardt R."/>
        </authorList>
    </citation>
    <scope>NUCLEOTIDE SEQUENCE [LARGE SCALE GENOMIC DNA]</scope>
    <source>
        <strain evidence="2">0502</strain>
    </source>
</reference>
<keyword evidence="2" id="KW-1185">Reference proteome</keyword>
<dbReference type="EMBL" id="FO681348">
    <property type="protein sequence ID" value="CCV65192.1"/>
    <property type="molecule type" value="Genomic_DNA"/>
</dbReference>
<dbReference type="KEGG" id="abra:BN85301710"/>
<dbReference type="HOGENOM" id="CLU_2356629_0_0_14"/>
<dbReference type="OrthoDB" id="2067266at2"/>
<protein>
    <submittedName>
        <fullName evidence="1">Uncharacterized protein</fullName>
    </submittedName>
</protein>
<accession>U4KM69</accession>
<organism evidence="1 2">
    <name type="scientific">Acholeplasma brassicae</name>
    <dbReference type="NCBI Taxonomy" id="61635"/>
    <lineage>
        <taxon>Bacteria</taxon>
        <taxon>Bacillati</taxon>
        <taxon>Mycoplasmatota</taxon>
        <taxon>Mollicutes</taxon>
        <taxon>Acholeplasmatales</taxon>
        <taxon>Acholeplasmataceae</taxon>
        <taxon>Acholeplasma</taxon>
    </lineage>
</organism>
<dbReference type="Proteomes" id="UP000032737">
    <property type="component" value="Chromosome"/>
</dbReference>
<evidence type="ECO:0000313" key="2">
    <source>
        <dbReference type="Proteomes" id="UP000032737"/>
    </source>
</evidence>
<dbReference type="RefSeq" id="WP_030004054.1">
    <property type="nucleotide sequence ID" value="NC_022549.1"/>
</dbReference>
<dbReference type="STRING" id="61635.BN85301710"/>
<dbReference type="AlphaFoldDB" id="U4KM69"/>
<name>U4KM69_9MOLU</name>
<gene>
    <name evidence="1" type="ORF">BN85301710</name>
</gene>